<gene>
    <name evidence="1" type="ORF">FYJ79_03725</name>
</gene>
<evidence type="ECO:0000313" key="1">
    <source>
        <dbReference type="EMBL" id="MST88693.1"/>
    </source>
</evidence>
<proteinExistence type="predicted"/>
<accession>A0A844FSP3</accession>
<sequence length="81" mass="9586">MWAIFTTYGPLPDSLQKLNTEIWQDWYPREGQKRQLDSSLMLEVYQADDMQDAQYELCNLVAIKGMLMHLFFCICMKTIDT</sequence>
<evidence type="ECO:0000313" key="2">
    <source>
        <dbReference type="Proteomes" id="UP000442619"/>
    </source>
</evidence>
<dbReference type="Gene3D" id="3.20.80.10">
    <property type="entry name" value="Regulatory factor, effector binding domain"/>
    <property type="match status" value="1"/>
</dbReference>
<name>A0A844FSP3_9FIRM</name>
<dbReference type="Proteomes" id="UP000442619">
    <property type="component" value="Unassembled WGS sequence"/>
</dbReference>
<dbReference type="RefSeq" id="WP_154514624.1">
    <property type="nucleotide sequence ID" value="NZ_VUNM01000005.1"/>
</dbReference>
<comment type="caution">
    <text evidence="1">The sequence shown here is derived from an EMBL/GenBank/DDBJ whole genome shotgun (WGS) entry which is preliminary data.</text>
</comment>
<protein>
    <submittedName>
        <fullName evidence="1">GyrI-like domain-containing protein</fullName>
    </submittedName>
</protein>
<dbReference type="AlphaFoldDB" id="A0A844FSP3"/>
<dbReference type="SUPFAM" id="SSF55136">
    <property type="entry name" value="Probable bacterial effector-binding domain"/>
    <property type="match status" value="1"/>
</dbReference>
<dbReference type="InterPro" id="IPR011256">
    <property type="entry name" value="Reg_factor_effector_dom_sf"/>
</dbReference>
<organism evidence="1 2">
    <name type="scientific">Sharpea porci</name>
    <dbReference type="NCBI Taxonomy" id="2652286"/>
    <lineage>
        <taxon>Bacteria</taxon>
        <taxon>Bacillati</taxon>
        <taxon>Bacillota</taxon>
        <taxon>Erysipelotrichia</taxon>
        <taxon>Erysipelotrichales</taxon>
        <taxon>Coprobacillaceae</taxon>
        <taxon>Sharpea</taxon>
    </lineage>
</organism>
<reference evidence="1 2" key="1">
    <citation type="submission" date="2019-08" db="EMBL/GenBank/DDBJ databases">
        <title>In-depth cultivation of the pig gut microbiome towards novel bacterial diversity and tailored functional studies.</title>
        <authorList>
            <person name="Wylensek D."/>
            <person name="Hitch T.C.A."/>
            <person name="Clavel T."/>
        </authorList>
    </citation>
    <scope>NUCLEOTIDE SEQUENCE [LARGE SCALE GENOMIC DNA]</scope>
    <source>
        <strain evidence="1 2">CA-Schmier-601-WT-3</strain>
    </source>
</reference>
<dbReference type="EMBL" id="VUNM01000005">
    <property type="protein sequence ID" value="MST88693.1"/>
    <property type="molecule type" value="Genomic_DNA"/>
</dbReference>
<keyword evidence="2" id="KW-1185">Reference proteome</keyword>